<feature type="compositionally biased region" description="Basic and acidic residues" evidence="11">
    <location>
        <begin position="2068"/>
        <end position="2082"/>
    </location>
</feature>
<evidence type="ECO:0000313" key="18">
    <source>
        <dbReference type="Proteomes" id="UP001154078"/>
    </source>
</evidence>
<accession>A0A9P0AMH0</accession>
<feature type="domain" description="Immunoglobulin" evidence="16">
    <location>
        <begin position="2836"/>
        <end position="2923"/>
    </location>
</feature>
<feature type="domain" description="Immunoglobulin" evidence="16">
    <location>
        <begin position="1554"/>
        <end position="1640"/>
    </location>
</feature>
<dbReference type="InterPro" id="IPR011993">
    <property type="entry name" value="PH-like_dom_sf"/>
</dbReference>
<keyword evidence="4" id="KW-0677">Repeat</keyword>
<evidence type="ECO:0008006" key="19">
    <source>
        <dbReference type="Google" id="ProtNLM"/>
    </source>
</evidence>
<dbReference type="Pfam" id="PF22697">
    <property type="entry name" value="SOS1_NGEF_PH"/>
    <property type="match status" value="1"/>
</dbReference>
<feature type="domain" description="Immunoglobulin" evidence="16">
    <location>
        <begin position="1650"/>
        <end position="1734"/>
    </location>
</feature>
<feature type="domain" description="Immunoglobulin subtype 2" evidence="15">
    <location>
        <begin position="1375"/>
        <end position="1432"/>
    </location>
</feature>
<feature type="compositionally biased region" description="Basic and acidic residues" evidence="11">
    <location>
        <begin position="597"/>
        <end position="616"/>
    </location>
</feature>
<feature type="compositionally biased region" description="Low complexity" evidence="11">
    <location>
        <begin position="746"/>
        <end position="780"/>
    </location>
</feature>
<feature type="domain" description="Immunoglobulin" evidence="16">
    <location>
        <begin position="1369"/>
        <end position="1443"/>
    </location>
</feature>
<feature type="domain" description="Immunoglobulin subtype 2" evidence="15">
    <location>
        <begin position="3403"/>
        <end position="3471"/>
    </location>
</feature>
<feature type="domain" description="Immunoglobulin" evidence="16">
    <location>
        <begin position="1838"/>
        <end position="1925"/>
    </location>
</feature>
<evidence type="ECO:0000256" key="2">
    <source>
        <dbReference type="ARBA" id="ARBA00022443"/>
    </source>
</evidence>
<dbReference type="PANTHER" id="PTHR47633">
    <property type="entry name" value="IMMUNOGLOBULIN"/>
    <property type="match status" value="1"/>
</dbReference>
<feature type="compositionally biased region" description="Low complexity" evidence="11">
    <location>
        <begin position="789"/>
        <end position="819"/>
    </location>
</feature>
<dbReference type="Gene3D" id="2.30.29.30">
    <property type="entry name" value="Pleckstrin-homology domain (PH domain)/Phosphotyrosine-binding domain (PTB)"/>
    <property type="match status" value="1"/>
</dbReference>
<feature type="compositionally biased region" description="Polar residues" evidence="11">
    <location>
        <begin position="878"/>
        <end position="890"/>
    </location>
</feature>
<dbReference type="GO" id="GO:0004672">
    <property type="term" value="F:protein kinase activity"/>
    <property type="evidence" value="ECO:0007669"/>
    <property type="project" value="InterPro"/>
</dbReference>
<dbReference type="InterPro" id="IPR055251">
    <property type="entry name" value="SOS1_NGEF_PH"/>
</dbReference>
<dbReference type="InterPro" id="IPR000219">
    <property type="entry name" value="DH_dom"/>
</dbReference>
<dbReference type="FunFam" id="1.20.900.10:FF:000033">
    <property type="entry name" value="Muscle M-line assembly protein unc-89-like Protein"/>
    <property type="match status" value="1"/>
</dbReference>
<feature type="compositionally biased region" description="Basic and acidic residues" evidence="11">
    <location>
        <begin position="1161"/>
        <end position="1184"/>
    </location>
</feature>
<feature type="domain" description="Immunoglobulin" evidence="16">
    <location>
        <begin position="2543"/>
        <end position="2630"/>
    </location>
</feature>
<evidence type="ECO:0000259" key="14">
    <source>
        <dbReference type="SMART" id="SM00325"/>
    </source>
</evidence>
<dbReference type="Gene3D" id="1.10.510.10">
    <property type="entry name" value="Transferase(Phosphotransferase) domain 1"/>
    <property type="match status" value="2"/>
</dbReference>
<keyword evidence="3" id="KW-0963">Cytoplasm</keyword>
<feature type="domain" description="Fibronectin type-III" evidence="12">
    <location>
        <begin position="3251"/>
        <end position="3334"/>
    </location>
</feature>
<feature type="domain" description="Immunoglobulin subtype 2" evidence="15">
    <location>
        <begin position="1656"/>
        <end position="1723"/>
    </location>
</feature>
<keyword evidence="18" id="KW-1185">Reference proteome</keyword>
<dbReference type="SMART" id="SM00325">
    <property type="entry name" value="RhoGEF"/>
    <property type="match status" value="1"/>
</dbReference>
<feature type="compositionally biased region" description="Basic and acidic residues" evidence="11">
    <location>
        <begin position="2099"/>
        <end position="2117"/>
    </location>
</feature>
<dbReference type="InterPro" id="IPR003961">
    <property type="entry name" value="FN3_dom"/>
</dbReference>
<dbReference type="FunFam" id="2.60.40.10:FF:000345">
    <property type="entry name" value="Muscle M-line assembly protein unc-89"/>
    <property type="match status" value="2"/>
</dbReference>
<dbReference type="SUPFAM" id="SSF50044">
    <property type="entry name" value="SH3-domain"/>
    <property type="match status" value="1"/>
</dbReference>
<evidence type="ECO:0000256" key="1">
    <source>
        <dbReference type="ARBA" id="ARBA00006692"/>
    </source>
</evidence>
<dbReference type="GO" id="GO:0045214">
    <property type="term" value="P:sarcomere organization"/>
    <property type="evidence" value="ECO:0007669"/>
    <property type="project" value="UniProtKB-ARBA"/>
</dbReference>
<feature type="compositionally biased region" description="Basic and acidic residues" evidence="11">
    <location>
        <begin position="2159"/>
        <end position="2188"/>
    </location>
</feature>
<keyword evidence="5" id="KW-0547">Nucleotide-binding</keyword>
<evidence type="ECO:0000256" key="10">
    <source>
        <dbReference type="ARBA" id="ARBA00037833"/>
    </source>
</evidence>
<dbReference type="FunFam" id="2.60.40.10:FF:001381">
    <property type="entry name" value="Uncharacterized protein, isoform C"/>
    <property type="match status" value="1"/>
</dbReference>
<feature type="domain" description="PH" evidence="13">
    <location>
        <begin position="324"/>
        <end position="435"/>
    </location>
</feature>
<feature type="domain" description="Immunoglobulin" evidence="16">
    <location>
        <begin position="3491"/>
        <end position="3576"/>
    </location>
</feature>
<evidence type="ECO:0000256" key="5">
    <source>
        <dbReference type="ARBA" id="ARBA00022741"/>
    </source>
</evidence>
<dbReference type="FunFam" id="2.60.40.10:FF:000425">
    <property type="entry name" value="Myosin light chain kinase"/>
    <property type="match status" value="1"/>
</dbReference>
<dbReference type="CDD" id="cd00063">
    <property type="entry name" value="FN3"/>
    <property type="match status" value="2"/>
</dbReference>
<gene>
    <name evidence="17" type="ORF">MELIAE_LOCUS47</name>
</gene>
<feature type="domain" description="Immunoglobulin" evidence="16">
    <location>
        <begin position="2441"/>
        <end position="2527"/>
    </location>
</feature>
<dbReference type="InterPro" id="IPR035899">
    <property type="entry name" value="DBL_dom_sf"/>
</dbReference>
<feature type="domain" description="Immunoglobulin" evidence="16">
    <location>
        <begin position="1743"/>
        <end position="1829"/>
    </location>
</feature>
<dbReference type="SMART" id="SM00233">
    <property type="entry name" value="PH"/>
    <property type="match status" value="1"/>
</dbReference>
<feature type="domain" description="Immunoglobulin subtype 2" evidence="15">
    <location>
        <begin position="1277"/>
        <end position="1348"/>
    </location>
</feature>
<keyword evidence="2" id="KW-0728">SH3 domain</keyword>
<feature type="region of interest" description="Disordered" evidence="11">
    <location>
        <begin position="2067"/>
        <end position="2227"/>
    </location>
</feature>
<dbReference type="SUPFAM" id="SSF48065">
    <property type="entry name" value="DBL homology domain (DH-domain)"/>
    <property type="match status" value="1"/>
</dbReference>
<dbReference type="GO" id="GO:0031430">
    <property type="term" value="C:M band"/>
    <property type="evidence" value="ECO:0007669"/>
    <property type="project" value="UniProtKB-SubCell"/>
</dbReference>
<dbReference type="CDD" id="cd00160">
    <property type="entry name" value="RhoGEF"/>
    <property type="match status" value="1"/>
</dbReference>
<feature type="domain" description="Immunoglobulin subtype 2" evidence="15">
    <location>
        <begin position="1562"/>
        <end position="1629"/>
    </location>
</feature>
<dbReference type="InterPro" id="IPR000719">
    <property type="entry name" value="Prot_kinase_dom"/>
</dbReference>
<evidence type="ECO:0000256" key="4">
    <source>
        <dbReference type="ARBA" id="ARBA00022737"/>
    </source>
</evidence>
<dbReference type="OrthoDB" id="2570713at2759"/>
<feature type="domain" description="Immunoglobulin" evidence="16">
    <location>
        <begin position="3397"/>
        <end position="3482"/>
    </location>
</feature>
<feature type="compositionally biased region" description="Basic and acidic residues" evidence="11">
    <location>
        <begin position="551"/>
        <end position="591"/>
    </location>
</feature>
<feature type="domain" description="Immunoglobulin subtype 2" evidence="15">
    <location>
        <begin position="2842"/>
        <end position="2912"/>
    </location>
</feature>
<dbReference type="Gene3D" id="2.60.40.10">
    <property type="entry name" value="Immunoglobulins"/>
    <property type="match status" value="22"/>
</dbReference>
<organism evidence="17 18">
    <name type="scientific">Brassicogethes aeneus</name>
    <name type="common">Rape pollen beetle</name>
    <name type="synonym">Meligethes aeneus</name>
    <dbReference type="NCBI Taxonomy" id="1431903"/>
    <lineage>
        <taxon>Eukaryota</taxon>
        <taxon>Metazoa</taxon>
        <taxon>Ecdysozoa</taxon>
        <taxon>Arthropoda</taxon>
        <taxon>Hexapoda</taxon>
        <taxon>Insecta</taxon>
        <taxon>Pterygota</taxon>
        <taxon>Neoptera</taxon>
        <taxon>Endopterygota</taxon>
        <taxon>Coleoptera</taxon>
        <taxon>Polyphaga</taxon>
        <taxon>Cucujiformia</taxon>
        <taxon>Nitidulidae</taxon>
        <taxon>Meligethinae</taxon>
        <taxon>Brassicogethes</taxon>
    </lineage>
</organism>
<feature type="domain" description="Immunoglobulin subtype 2" evidence="15">
    <location>
        <begin position="2549"/>
        <end position="2619"/>
    </location>
</feature>
<dbReference type="SUPFAM" id="SSF49265">
    <property type="entry name" value="Fibronectin type III"/>
    <property type="match status" value="1"/>
</dbReference>
<feature type="compositionally biased region" description="Basic and acidic residues" evidence="11">
    <location>
        <begin position="1954"/>
        <end position="1998"/>
    </location>
</feature>
<dbReference type="FunFam" id="2.60.40.10:FF:000145">
    <property type="entry name" value="Myosin light chain kinase, smooth muscle"/>
    <property type="match status" value="2"/>
</dbReference>
<feature type="domain" description="Immunoglobulin subtype 2" evidence="15">
    <location>
        <begin position="1844"/>
        <end position="1914"/>
    </location>
</feature>
<dbReference type="FunFam" id="1.10.510.10:FF:000681">
    <property type="entry name" value="Muscle M-line assembly protein unc-89-like Protein"/>
    <property type="match status" value="1"/>
</dbReference>
<sequence length="4629" mass="522188">MDDYDLIFKLRSPVIGEILIAWQKYTACSSDEINLKEGDVVELLDTVDPVSAAKKLKLDPDLDTVSGELLDTSAARHKLSVKPRRKHASSRHSPTRLNINARWLVKDTNSKKQGWVPCRVLQTADDPVPGSGLPGDAEFRRMAVVKELVETEQEFVKDVDKVVKKYLSMEIGKVPKVVRDNFEVIFGNLTEIAEFHRTVLMEGVKYYANEPLLIGKTFLRLERDFDKHVSYCRDEPSAQEFLDTNDEANDYFEELSHRLGDDKSISEHLKLPIQRINDYQLLLKELVRYSACLGENNTDLQKALDLMLSIPYRAQDDKFTSSIEGYKGSIHKLGRLLAHDRFSVTFGETTKERYLFLFKARILITKVRRISDDRSIFQLKDIIRLPQVEIKDHPEDNQLFELVDKVGGQALSLRAHRDNIKEFWLQEIREFAKNFGESEEAAGSDEFAIASPPTELSHEEKLKKKVPEVKVQKVEVKTAEVKSKTSTIKTSEVKTVAVESKTVSVASKISKTVEEKQVATKTSAKVEAVKKEEVKVGKPSEATAKVVPKVETPKPTKAVEPKPTETKVVPKVETKPVETPKPTKVETKPAETPKPTKAVETKPTETVVKEEPKSTKEVVTQKSSDSTTTSQVISLDASIETKKRTVELSEEEELSAEHHLKRIKAVEPLVHLHDKKVLEEIIPYVPKKPPQVSGSALDKLYSVESLGVSDTIITEYKVGVEVNVEVDDMSRKYTSSSARAEGNLESSYSSSRKTGSSSYGADGLSSKYSSDYSSKYGTDSALGGTKYDSLTSKYSSASSKSYLEGGDTSKYSSASSKSYLEGGDSSSYSRKALSSDADKDYSYSSRPFKSNVGDEDIINSYSRKMGGLTSGDDEGGYSSYTKRSTRSVTQSHEEGDGDGSYSYSRRSIRGAVEGVGDGDSYSVRKSIRTSVEGTGLDAPEVNSYSTSYSKRLGDDSKYSIRGTSTGDESDYTSKYSRKSRLDDSETEQLLAKYSGKYESIAGEEEEDKYEKYRRKYSRTDSSAEPTTKDEEASKYTKRYSRTSSLDKKAEEDDPYEKYARKYLRAESRENSRARTESVERKIQEEESFSSKKYSRVDSVDLPPKPKKKSDETTSVKSSIEESKSEIKAESHTESHESVSSSVKVSESSTEQVKVSSTESAKISEKSSVTEKTTEQAKAAEEAKMAARIPEPVKVAEPAKVSLTEKSAQKVTMSKESAVHEKTATEKLIEYTSESDDRPRFIKTIRGANIELTTDERQERELTDHPVFIVSMKDAELLEDTYLRFMVKVAGEPNPEVCFFKDGLKIIESNDHFEVVKEHSDKGFYELIIPVVKKEDAGVYKCVATNKFGEAHSESTVTVTDNKQIFEDMPEGEILGPGRRSSFHWKKDGVPFEPEERFKVLMGDDEDSLALVFQHVKPDDVGLYTCVAQTSRGHISCSAELTVHGTVNQLFREPEKPKLVIEKRDPIVNAGGSAMLELQVKGYPKPHVKVEHDGKECEVGSKYKFLYEDDETMSVVIKDVQNEDAGKYTITASNDLGVDSAEMSLTVKSPPKIKSEIKDMESHAELTIKMEVDLEGTPKPTVAFYKDGKVVKKSDRIKILEEATKHTLVIEKSTLKDSGSYSIVATNELAQVSKFWNLDVYSKPKLLSKLGTEKVVSQNENFELKVKIEAEPKPEVKWYKDEEEIKSTDHFMVKEDGDCYILRVTGAVTTDAAKYKCKAVNIHGSVDDDITVWVKKAPKIIKGLQNMTVTEHDKDVTFDVKMESYPKPAVKWYLDEVEIKETRSEFTRMESDDGVKLIIKEVTSELSGQYTCKLTNECGGCETSAKLTVNCAPRIIKKLKDVTVEEGSTLHLEVDVEGCPQPTVKWLRNGREVSADARIKISRDTQRQETYNLAVNLIKYEEQGEYEVIVTNQLGTVSCKSFVTVHKVTHTDAIEETGEPPQKLKVEVVEDEPEIAQKADKEAIEEKKPEEAKKPKVEEPKKGQGTLADKKTLEVKDQTPEPIVEEPMSPQNLQRCISASIEERTENALGDDFKPKSAEEQDVPKPKSKRSKSVHIEEIIEIVEEEEDLKAKKQDVSELDTNKKLRRGSSATTEEIEVIEESKPKKAKEADLEVDSNRKLKRAISARKESIEVIEEEKSPEKPEETDLDSNRKLKRGISARKESIEIIEEEKTARKVSRTDSIDEDSKPKPRQGRRATIEEIKVEENEDTKKPEIKKLEDTKPGKPEAVPVILDTNMKDGSRPESLDVTYIVNGTANPLPVATWTLNGKEIKPDAHLRMTTSQNGEEFRLEIKKLEMRDAGTYEVILTNALGEARQQAVLDVTPEKDLRRPKIKQGLKDEEIIKKNSVTFKAVVIGDPIPEVTWIKNGKTLKEKDFEASKMILESEDHEIEDGLKECTFSLTIPRCERSNAGDYTFKAKNKWGEAESSAHLEIILRPEIEGPEDTSVVPGEATLFECVIQSNPVPKVVWSKDDQVVEAGEFIKIIEDVPNEKYTLIFDKVLLADEGHYKVTATNKLGETSSEARLKTIKETEPTTERPKFISPLTDDQVEDTGETTLHVRADGLPKPEIRWYLNGNPMVEDEHHKISTETGTQVTSNLTISNYNLADVGYYKAVAINVVGEAETSARVSMQQTPPTFGKRLDRNEECNEGEPLELKAKIHGSPKPTVAWFKDGEPIDPNDENIKTTLLPDGTVKLNILNAKPGDSGAYKLVVRNANGETSCLCAVAVTQKPRRPKFLKVFKDVKVPLGEELRLEAKIEAYPPPEVKWIKDGLPVRASSNIHMEKHPDGIIALVVDCMRPENAGKYQVIISNRLGDCTGDAKVDIEKKPSKPEFTTKLIPQTVVEGFPVRFEVKAEGLPAPKISWHRNGTEVISDNKHIKIIDQPDGSSALILDAADEIRDALTYRAVATNDAGAAETSALLTVITSKRDEEPEERPQFMHNIKDVQVDEGQPLIMETPFTGNPIPNVEWTKDGQKIEPSDRILMTCDGRRVGIRIDKALPTDAGEYGITLENPLGKDSTSGKAIVHKVFQPPTFTQSFTDFQQLPNRDAKFPCRVSGVPQPEIQWTKDGEPITESDKYHIKRDGDACCLYVMNCQPEDAGVIRATATNKEGQDVCTAALEVVKEIKSPKKIESPVFLKRIGDTELFKAMTAKFTACASGIPEPEVEWFHNDVKMFPSKRIRMERDLAGLLRLTISGVDVDDLGKYSCKISNEHGSDICHATLKFDEGIEPKAKRPIADQYTEYDKYKRSGAPVPISDPPIISQMTDRHCTLSWNPSIPSGPRAPVTYQLEMCELPNGDWFTVRSGIRSCTCGVRNLEPFRDYKFRVRVENKYGISEPSPYALTHRAKLEPEQPKFRPYLPPEIDFRPETSPYFPRDFDIERPPHDGMAQAPRFLRQEHDTQYGVKDQNTNLFWFVYGYPKPKVTFYFNDEIIEPGGRFDSSYTRNGQATLFINKMLDRDVGYYEAVARNEHGESRQRVRLEIAEAPYFLKRPDIEYALMRGRVKFEARILGVPYPDVKWYKDWKPLADSSRIKMTFTEPDLCILTISDIILKDEGLYSASARNVAGSSSASAMLHVEENNLEYNWRTYNNLCPIKGHRRPILDLYDLGDELGRGTQGITYHAVERLNGRNFAAKVMHGTGDLRPFMYNELEMMNELRHKKLISLHDAYETDDSLALILELASGGELVSDLLLKQDYYTEGDIAGYIRQVLWGLDYMHGKGFAHMGLNLGDLLIAHPGGDDLKITDFGLTRRIQYGRYAPLYYGVPEYVSPECANGEGVGFGHDMWSLGVITYILLSGRSPFRGGNDMETLIRIREGKWIFEDEWWSRISLEGRDFISKLLVYQADDRMDVTTALRHPWLERADKRYQDDFQISSRYLGDYWGLYREWYDNASCRRWFRRRPLEGAFTHPSRMVYPPGEFYTPRSTPAPPERAARPKSSWEDQLPTRSPLNYEIGAFKSESHYQNGPDTYLLQLRDVDFPVRLREYMKVAGNRGPGAGYIVSNENGYDWNTPIIRERRRFTDIMDEEIDDERRTRINRYGAEPQPYTRRLKHELGSRLDTYVEAEAFLESKQDGRLPFFREKPQFTAMQEGKDLQLSCMAVGEPQPIVQWFKNDAIVAESHRIKIVTDDDGRSHYKLSPALAFDQGMYKVVARNKVGQTIARTRIVLGLVPDEPDSPEATEVSDTEILLHWKPPKNDGNSTVVCYKLEYKLSDEMEWIKKADNIDHEFYLMKGLEPSRSYIFRLSAMNAIGWSDAGVPSAAIQTKIDGSSKIKLNTAMQHLQQITDGGNPVEVERNMKHVYTVETNPVEWENANIEGNYNVISEIFRGQFSTVLKAVDKRTDTVVIAKLLDVSGERLSEVDGEFAALRSLRHERVAGLLAAYRTNDAACFILEKLQGADILTYLASKHEYTEQTVATIVTQMLDGVQYLHWRGLCHLDLQPDNVVMCGIRSVQVKLVDLGSAHRVTKLGTKVPIVGHPDYISPEVLSEEPAFPQTDIWTVGVLTYVMLSGTLPFKGEDENESRQNTLFVRYRFENLYQEVSQEATRFLMLLFKRQPNKRPSPEECHENRWLLPTDYMIKKRERAVFLGHRIKEYSEAYHNEKVEAAQKSTSNIGGKFSRSHSIQEELLTAP</sequence>
<dbReference type="FunFam" id="2.60.40.10:FF:000344">
    <property type="entry name" value="Muscle M-line assembly protein unc-89"/>
    <property type="match status" value="1"/>
</dbReference>
<feature type="region of interest" description="Disordered" evidence="11">
    <location>
        <begin position="1948"/>
        <end position="2053"/>
    </location>
</feature>
<keyword evidence="9" id="KW-0393">Immunoglobulin domain</keyword>
<feature type="domain" description="Immunoglobulin" evidence="16">
    <location>
        <begin position="3139"/>
        <end position="3224"/>
    </location>
</feature>
<feature type="domain" description="Immunoglobulin subtype 2" evidence="15">
    <location>
        <begin position="3497"/>
        <end position="3565"/>
    </location>
</feature>
<feature type="domain" description="Immunoglobulin subtype 2" evidence="15">
    <location>
        <begin position="2647"/>
        <end position="2716"/>
    </location>
</feature>
<evidence type="ECO:0000256" key="3">
    <source>
        <dbReference type="ARBA" id="ARBA00022490"/>
    </source>
</evidence>
<feature type="domain" description="Immunoglobulin subtype 2" evidence="15">
    <location>
        <begin position="1750"/>
        <end position="1818"/>
    </location>
</feature>
<comment type="subcellular location">
    <subcellularLocation>
        <location evidence="10">Cytoplasm</location>
        <location evidence="10">Myofibril</location>
        <location evidence="10">Sarcomere</location>
        <location evidence="10">M line</location>
    </subcellularLocation>
</comment>
<dbReference type="FunFam" id="2.60.40.10:FF:000940">
    <property type="entry name" value="Muscle M-line assembly protein unc-89"/>
    <property type="match status" value="1"/>
</dbReference>
<dbReference type="SUPFAM" id="SSF56112">
    <property type="entry name" value="Protein kinase-like (PK-like)"/>
    <property type="match status" value="2"/>
</dbReference>
<dbReference type="GO" id="GO:0007525">
    <property type="term" value="P:somatic muscle development"/>
    <property type="evidence" value="ECO:0007669"/>
    <property type="project" value="UniProtKB-ARBA"/>
</dbReference>
<evidence type="ECO:0000313" key="17">
    <source>
        <dbReference type="EMBL" id="CAH0545688.1"/>
    </source>
</evidence>
<dbReference type="InterPro" id="IPR003599">
    <property type="entry name" value="Ig_sub"/>
</dbReference>
<dbReference type="FunFam" id="2.60.40.10:FF:000032">
    <property type="entry name" value="palladin isoform X1"/>
    <property type="match status" value="2"/>
</dbReference>
<feature type="domain" description="Immunoglobulin subtype 2" evidence="15">
    <location>
        <begin position="3043"/>
        <end position="3110"/>
    </location>
</feature>
<dbReference type="Pfam" id="PF00621">
    <property type="entry name" value="RhoGEF"/>
    <property type="match status" value="1"/>
</dbReference>
<keyword evidence="6" id="KW-0067">ATP-binding</keyword>
<feature type="domain" description="Immunoglobulin subtype 2" evidence="15">
    <location>
        <begin position="1468"/>
        <end position="1536"/>
    </location>
</feature>
<dbReference type="GO" id="GO:0045989">
    <property type="term" value="P:positive regulation of striated muscle contraction"/>
    <property type="evidence" value="ECO:0007669"/>
    <property type="project" value="UniProtKB-ARBA"/>
</dbReference>
<feature type="domain" description="Immunoglobulin subtype 2" evidence="15">
    <location>
        <begin position="2745"/>
        <end position="2813"/>
    </location>
</feature>
<feature type="domain" description="Immunoglobulin" evidence="16">
    <location>
        <begin position="3037"/>
        <end position="3121"/>
    </location>
</feature>
<feature type="compositionally biased region" description="Low complexity" evidence="11">
    <location>
        <begin position="618"/>
        <end position="631"/>
    </location>
</feature>
<dbReference type="EMBL" id="OV121132">
    <property type="protein sequence ID" value="CAH0545688.1"/>
    <property type="molecule type" value="Genomic_DNA"/>
</dbReference>
<dbReference type="InterPro" id="IPR036179">
    <property type="entry name" value="Ig-like_dom_sf"/>
</dbReference>
<dbReference type="Proteomes" id="UP001154078">
    <property type="component" value="Chromosome 1"/>
</dbReference>
<feature type="compositionally biased region" description="Basic and acidic residues" evidence="11">
    <location>
        <begin position="1108"/>
        <end position="1136"/>
    </location>
</feature>
<feature type="domain" description="Immunoglobulin" evidence="16">
    <location>
        <begin position="2739"/>
        <end position="2824"/>
    </location>
</feature>
<feature type="compositionally biased region" description="Basic and acidic residues" evidence="11">
    <location>
        <begin position="1044"/>
        <end position="1084"/>
    </location>
</feature>
<feature type="region of interest" description="Disordered" evidence="11">
    <location>
        <begin position="732"/>
        <end position="1184"/>
    </location>
</feature>
<reference evidence="17" key="1">
    <citation type="submission" date="2021-12" db="EMBL/GenBank/DDBJ databases">
        <authorList>
            <person name="King R."/>
        </authorList>
    </citation>
    <scope>NUCLEOTIDE SEQUENCE</scope>
</reference>
<evidence type="ECO:0000256" key="8">
    <source>
        <dbReference type="ARBA" id="ARBA00023179"/>
    </source>
</evidence>
<feature type="domain" description="Fibronectin type-III" evidence="12">
    <location>
        <begin position="4169"/>
        <end position="4251"/>
    </location>
</feature>
<feature type="compositionally biased region" description="Basic and acidic residues" evidence="11">
    <location>
        <begin position="2196"/>
        <end position="2224"/>
    </location>
</feature>
<feature type="domain" description="Immunoglobulin" evidence="16">
    <location>
        <begin position="4081"/>
        <end position="4166"/>
    </location>
</feature>
<feature type="region of interest" description="Disordered" evidence="11">
    <location>
        <begin position="546"/>
        <end position="631"/>
    </location>
</feature>
<protein>
    <recommendedName>
        <fullName evidence="19">Obscurin</fullName>
    </recommendedName>
</protein>
<evidence type="ECO:0000256" key="7">
    <source>
        <dbReference type="ARBA" id="ARBA00023157"/>
    </source>
</evidence>
<evidence type="ECO:0000256" key="11">
    <source>
        <dbReference type="SAM" id="MobiDB-lite"/>
    </source>
</evidence>
<name>A0A9P0AMH0_BRAAE</name>
<feature type="domain" description="Immunoglobulin" evidence="16">
    <location>
        <begin position="1462"/>
        <end position="1547"/>
    </location>
</feature>
<feature type="domain" description="Immunoglobulin" evidence="16">
    <location>
        <begin position="2641"/>
        <end position="2727"/>
    </location>
</feature>
<dbReference type="FunFam" id="2.60.40.10:FF:000107">
    <property type="entry name" value="Myosin, light chain kinase a"/>
    <property type="match status" value="3"/>
</dbReference>
<evidence type="ECO:0000259" key="12">
    <source>
        <dbReference type="SMART" id="SM00060"/>
    </source>
</evidence>
<dbReference type="GO" id="GO:0019899">
    <property type="term" value="F:enzyme binding"/>
    <property type="evidence" value="ECO:0007669"/>
    <property type="project" value="UniProtKB-ARBA"/>
</dbReference>
<dbReference type="GO" id="GO:0005085">
    <property type="term" value="F:guanyl-nucleotide exchange factor activity"/>
    <property type="evidence" value="ECO:0007669"/>
    <property type="project" value="InterPro"/>
</dbReference>
<proteinExistence type="inferred from homology"/>
<keyword evidence="8" id="KW-0514">Muscle protein</keyword>
<feature type="domain" description="Immunoglobulin subtype 2" evidence="15">
    <location>
        <begin position="2947"/>
        <end position="3014"/>
    </location>
</feature>
<feature type="domain" description="Immunoglobulin subtype 2" evidence="15">
    <location>
        <begin position="2342"/>
        <end position="2422"/>
    </location>
</feature>
<feature type="domain" description="Immunoglobulin subtype 2" evidence="15">
    <location>
        <begin position="2447"/>
        <end position="2516"/>
    </location>
</feature>
<feature type="region of interest" description="Disordered" evidence="11">
    <location>
        <begin position="3918"/>
        <end position="3944"/>
    </location>
</feature>
<dbReference type="SMART" id="SM00408">
    <property type="entry name" value="IGc2"/>
    <property type="match status" value="19"/>
</dbReference>
<dbReference type="InterPro" id="IPR003598">
    <property type="entry name" value="Ig_sub2"/>
</dbReference>
<dbReference type="GO" id="GO:0040017">
    <property type="term" value="P:positive regulation of locomotion"/>
    <property type="evidence" value="ECO:0007669"/>
    <property type="project" value="UniProtKB-ARBA"/>
</dbReference>
<feature type="domain" description="Immunoglobulin" evidence="16">
    <location>
        <begin position="622"/>
        <end position="1359"/>
    </location>
</feature>
<dbReference type="InterPro" id="IPR013098">
    <property type="entry name" value="Ig_I-set"/>
</dbReference>
<dbReference type="InterPro" id="IPR011009">
    <property type="entry name" value="Kinase-like_dom_sf"/>
</dbReference>
<dbReference type="InterPro" id="IPR036116">
    <property type="entry name" value="FN3_sf"/>
</dbReference>
<dbReference type="FunFam" id="2.60.40.10:FF:000147">
    <property type="entry name" value="Myosin light chain kinase"/>
    <property type="match status" value="1"/>
</dbReference>
<dbReference type="Pfam" id="PF07679">
    <property type="entry name" value="I-set"/>
    <property type="match status" value="20"/>
</dbReference>
<dbReference type="InterPro" id="IPR013783">
    <property type="entry name" value="Ig-like_fold"/>
</dbReference>
<dbReference type="SMART" id="SM00409">
    <property type="entry name" value="IG"/>
    <property type="match status" value="20"/>
</dbReference>
<dbReference type="Gene3D" id="1.20.900.10">
    <property type="entry name" value="Dbl homology (DH) domain"/>
    <property type="match status" value="1"/>
</dbReference>
<dbReference type="Pfam" id="PF00069">
    <property type="entry name" value="Pkinase"/>
    <property type="match status" value="2"/>
</dbReference>
<dbReference type="GO" id="GO:0005524">
    <property type="term" value="F:ATP binding"/>
    <property type="evidence" value="ECO:0007669"/>
    <property type="project" value="UniProtKB-KW"/>
</dbReference>
<comment type="similarity">
    <text evidence="1">Belongs to the protein kinase superfamily. CAMK Ser/Thr protein kinase family.</text>
</comment>
<dbReference type="FunFam" id="2.60.40.10:FF:000519">
    <property type="entry name" value="Muscle M-line assembly protein unc-89"/>
    <property type="match status" value="1"/>
</dbReference>
<feature type="domain" description="Immunoglobulin" evidence="16">
    <location>
        <begin position="2336"/>
        <end position="2433"/>
    </location>
</feature>
<feature type="domain" description="Immunoglobulin subtype 2" evidence="15">
    <location>
        <begin position="4087"/>
        <end position="4155"/>
    </location>
</feature>
<dbReference type="SUPFAM" id="SSF50729">
    <property type="entry name" value="PH domain-like"/>
    <property type="match status" value="1"/>
</dbReference>
<dbReference type="GO" id="GO:0008104">
    <property type="term" value="P:intracellular protein localization"/>
    <property type="evidence" value="ECO:0007669"/>
    <property type="project" value="UniProtKB-ARBA"/>
</dbReference>
<dbReference type="CDD" id="cd13325">
    <property type="entry name" value="PH_unc89"/>
    <property type="match status" value="1"/>
</dbReference>
<dbReference type="SUPFAM" id="SSF48726">
    <property type="entry name" value="Immunoglobulin"/>
    <property type="match status" value="20"/>
</dbReference>
<feature type="domain" description="Immunoglobulin subtype 2" evidence="15">
    <location>
        <begin position="3147"/>
        <end position="3213"/>
    </location>
</feature>
<feature type="domain" description="Immunoglobulin" evidence="16">
    <location>
        <begin position="2941"/>
        <end position="3025"/>
    </location>
</feature>
<feature type="domain" description="DH" evidence="14">
    <location>
        <begin position="144"/>
        <end position="316"/>
    </location>
</feature>
<dbReference type="Gene3D" id="3.30.200.20">
    <property type="entry name" value="Phosphorylase Kinase, domain 1"/>
    <property type="match status" value="1"/>
</dbReference>
<dbReference type="FunFam" id="2.60.40.10:FF:000919">
    <property type="entry name" value="Uncharacterized protein, isoform C"/>
    <property type="match status" value="1"/>
</dbReference>
<evidence type="ECO:0000259" key="13">
    <source>
        <dbReference type="SMART" id="SM00233"/>
    </source>
</evidence>
<feature type="compositionally biased region" description="Low complexity" evidence="11">
    <location>
        <begin position="1137"/>
        <end position="1159"/>
    </location>
</feature>
<dbReference type="FunFam" id="2.60.40.10:FF:000873">
    <property type="entry name" value="Muscle M-line assembly protein unc-89"/>
    <property type="match status" value="1"/>
</dbReference>
<dbReference type="FunFam" id="2.30.29.30:FF:000519">
    <property type="entry name" value="Muscle M-line assembly protein unc-89-like Protein"/>
    <property type="match status" value="1"/>
</dbReference>
<dbReference type="InterPro" id="IPR001849">
    <property type="entry name" value="PH_domain"/>
</dbReference>
<evidence type="ECO:0000259" key="16">
    <source>
        <dbReference type="SMART" id="SM00409"/>
    </source>
</evidence>
<dbReference type="GO" id="GO:0060298">
    <property type="term" value="P:positive regulation of sarcomere organization"/>
    <property type="evidence" value="ECO:0007669"/>
    <property type="project" value="UniProtKB-ARBA"/>
</dbReference>
<feature type="compositionally biased region" description="Basic and acidic residues" evidence="11">
    <location>
        <begin position="2020"/>
        <end position="2044"/>
    </location>
</feature>
<evidence type="ECO:0000256" key="6">
    <source>
        <dbReference type="ARBA" id="ARBA00022840"/>
    </source>
</evidence>
<evidence type="ECO:0000256" key="9">
    <source>
        <dbReference type="ARBA" id="ARBA00023319"/>
    </source>
</evidence>
<feature type="compositionally biased region" description="Basic and acidic residues" evidence="11">
    <location>
        <begin position="2125"/>
        <end position="2151"/>
    </location>
</feature>
<dbReference type="Pfam" id="PF00041">
    <property type="entry name" value="fn3"/>
    <property type="match status" value="2"/>
</dbReference>
<dbReference type="InterPro" id="IPR036028">
    <property type="entry name" value="SH3-like_dom_sf"/>
</dbReference>
<evidence type="ECO:0000259" key="15">
    <source>
        <dbReference type="SMART" id="SM00408"/>
    </source>
</evidence>
<dbReference type="FunFam" id="2.60.40.10:FF:000802">
    <property type="entry name" value="Muscle M-line assembly protein unc-89"/>
    <property type="match status" value="1"/>
</dbReference>
<dbReference type="FunFam" id="2.60.40.10:FF:001036">
    <property type="entry name" value="Muscle M-line assembly protein unc-89"/>
    <property type="match status" value="1"/>
</dbReference>
<feature type="domain" description="Immunoglobulin" evidence="16">
    <location>
        <begin position="2244"/>
        <end position="2322"/>
    </location>
</feature>
<dbReference type="PANTHER" id="PTHR47633:SF3">
    <property type="entry name" value="STRIATED MUSCLE PREFERENTIALLY EXPRESSED PROTEIN KINASE"/>
    <property type="match status" value="1"/>
</dbReference>
<keyword evidence="7" id="KW-1015">Disulfide bond</keyword>
<dbReference type="SMART" id="SM00060">
    <property type="entry name" value="FN3"/>
    <property type="match status" value="2"/>
</dbReference>